<feature type="transmembrane region" description="Helical" evidence="8">
    <location>
        <begin position="387"/>
        <end position="405"/>
    </location>
</feature>
<comment type="similarity">
    <text evidence="6">Belongs to the ABC-4 integral membrane protein family.</text>
</comment>
<dbReference type="GO" id="GO:0022857">
    <property type="term" value="F:transmembrane transporter activity"/>
    <property type="evidence" value="ECO:0007669"/>
    <property type="project" value="TreeGrafter"/>
</dbReference>
<comment type="subcellular location">
    <subcellularLocation>
        <location evidence="1">Cell membrane</location>
        <topology evidence="1">Multi-pass membrane protein</topology>
    </subcellularLocation>
</comment>
<feature type="transmembrane region" description="Helical" evidence="8">
    <location>
        <begin position="246"/>
        <end position="272"/>
    </location>
</feature>
<keyword evidence="4 8" id="KW-1133">Transmembrane helix</keyword>
<keyword evidence="2" id="KW-1003">Cell membrane</keyword>
<feature type="transmembrane region" description="Helical" evidence="8">
    <location>
        <begin position="705"/>
        <end position="726"/>
    </location>
</feature>
<feature type="transmembrane region" description="Helical" evidence="8">
    <location>
        <begin position="411"/>
        <end position="432"/>
    </location>
</feature>
<feature type="compositionally biased region" description="Low complexity" evidence="7">
    <location>
        <begin position="1"/>
        <end position="10"/>
    </location>
</feature>
<organism evidence="10 11">
    <name type="scientific">Micromonospora sicca</name>
    <dbReference type="NCBI Taxonomy" id="2202420"/>
    <lineage>
        <taxon>Bacteria</taxon>
        <taxon>Bacillati</taxon>
        <taxon>Actinomycetota</taxon>
        <taxon>Actinomycetes</taxon>
        <taxon>Micromonosporales</taxon>
        <taxon>Micromonosporaceae</taxon>
        <taxon>Micromonospora</taxon>
    </lineage>
</organism>
<evidence type="ECO:0000256" key="8">
    <source>
        <dbReference type="SAM" id="Phobius"/>
    </source>
</evidence>
<evidence type="ECO:0000313" key="10">
    <source>
        <dbReference type="EMBL" id="PWR15209.1"/>
    </source>
</evidence>
<name>A0A317DKA2_9ACTN</name>
<feature type="transmembrane region" description="Helical" evidence="8">
    <location>
        <begin position="340"/>
        <end position="362"/>
    </location>
</feature>
<feature type="transmembrane region" description="Helical" evidence="8">
    <location>
        <begin position="747"/>
        <end position="776"/>
    </location>
</feature>
<dbReference type="RefSeq" id="WP_109801681.1">
    <property type="nucleotide sequence ID" value="NZ_QGKS01000192.1"/>
</dbReference>
<dbReference type="GO" id="GO:0005886">
    <property type="term" value="C:plasma membrane"/>
    <property type="evidence" value="ECO:0007669"/>
    <property type="project" value="UniProtKB-SubCell"/>
</dbReference>
<dbReference type="Proteomes" id="UP000246050">
    <property type="component" value="Unassembled WGS sequence"/>
</dbReference>
<dbReference type="InterPro" id="IPR003838">
    <property type="entry name" value="ABC3_permease_C"/>
</dbReference>
<evidence type="ECO:0000256" key="2">
    <source>
        <dbReference type="ARBA" id="ARBA00022475"/>
    </source>
</evidence>
<keyword evidence="5 8" id="KW-0472">Membrane</keyword>
<reference evidence="10 11" key="1">
    <citation type="submission" date="2018-05" db="EMBL/GenBank/DDBJ databases">
        <title>Micromonosporas from Atacama Desert.</title>
        <authorList>
            <person name="Carro L."/>
            <person name="Golinska P."/>
            <person name="Klenk H.-P."/>
            <person name="Goodfellow M."/>
        </authorList>
    </citation>
    <scope>NUCLEOTIDE SEQUENCE [LARGE SCALE GENOMIC DNA]</scope>
    <source>
        <strain evidence="10 11">4G51</strain>
    </source>
</reference>
<comment type="caution">
    <text evidence="10">The sequence shown here is derived from an EMBL/GenBank/DDBJ whole genome shotgun (WGS) entry which is preliminary data.</text>
</comment>
<feature type="transmembrane region" description="Helical" evidence="8">
    <location>
        <begin position="462"/>
        <end position="484"/>
    </location>
</feature>
<evidence type="ECO:0000256" key="3">
    <source>
        <dbReference type="ARBA" id="ARBA00022692"/>
    </source>
</evidence>
<gene>
    <name evidence="10" type="ORF">DKT69_12185</name>
</gene>
<dbReference type="OrthoDB" id="4072948at2"/>
<feature type="domain" description="ABC3 transporter permease C-terminal" evidence="9">
    <location>
        <begin position="251"/>
        <end position="369"/>
    </location>
</feature>
<proteinExistence type="inferred from homology"/>
<evidence type="ECO:0000256" key="4">
    <source>
        <dbReference type="ARBA" id="ARBA00022989"/>
    </source>
</evidence>
<dbReference type="PANTHER" id="PTHR30572">
    <property type="entry name" value="MEMBRANE COMPONENT OF TRANSPORTER-RELATED"/>
    <property type="match status" value="1"/>
</dbReference>
<sequence length="823" mass="83991">MTSSPPATAAPHPPAARPDGGGLPARRAVIRWAVRLLRREWRQQLLVIGLLTVAVVGATFGVSATWNLPASSDATFGRADQLIRLPGDDPAALEARIAAARAWFGTVDVIGHRSAQVPGRFDPVDIRAQDPAGPYGAPMLALRHGRYPLTADEMAVTDATARLLRAGIGTRVRLDDRDRLIVGLVENPADLHDEFVLTPVAPADPPQSVAVLVAGDRAALEAFRDSVDGPLVRQSRPAATRTAATLAALALVTVGLLLVSLVAAAGFVVLAHRRMRQLGMLAAMGATPRHLRLVMLAHGAAVGAVASVCGTALGIAAWLVTAGAVETSAGHRIDRFDLPWATIGAGMLLAVAAATAAAWWPARTVARTPIMSALSARPPAPRPARQSALAAAALLAAGLTALVSSGGDRPVLIAVGAVGTALGVLLVGPLGIRALAAARGGLPVAVRLALADLARYRARAGAALAAISLALGISAAIVVGSAAAEHSARQAAGLGNLTDGQLLVRIGRPDPVIPERTPAQLAAAQAGAEAVQAAVAATTVIPLDMAVVTAYADAGREGGATGRPAVEIGVPVVAGRTTTSHPLYVVNPGLLRLYQVAGASVGADTDVLTVRGGPLELVNIPARGVRPATKPLPDLGYSSLPNSLITAGALDRHGWQPARVGWFLETDHPLTEQELATAQGLAAGAGLTIESRREQASLCDLRTGATVAGALLALGVLAMTVGLIRAEVVGDIRTLTATGAPRRVRRTLTATTAGALALLGAFLGVAGAYLALVSVLHRDLDALRTVPVAHLAATTVGLPLLATIGGWLLAGRQPRSFARRGLD</sequence>
<evidence type="ECO:0000313" key="11">
    <source>
        <dbReference type="Proteomes" id="UP000246050"/>
    </source>
</evidence>
<dbReference type="Pfam" id="PF02687">
    <property type="entry name" value="FtsX"/>
    <property type="match status" value="1"/>
</dbReference>
<feature type="region of interest" description="Disordered" evidence="7">
    <location>
        <begin position="1"/>
        <end position="22"/>
    </location>
</feature>
<keyword evidence="3 8" id="KW-0812">Transmembrane</keyword>
<evidence type="ECO:0000259" key="9">
    <source>
        <dbReference type="Pfam" id="PF02687"/>
    </source>
</evidence>
<evidence type="ECO:0000256" key="5">
    <source>
        <dbReference type="ARBA" id="ARBA00023136"/>
    </source>
</evidence>
<dbReference type="EMBL" id="QGKS01000192">
    <property type="protein sequence ID" value="PWR15209.1"/>
    <property type="molecule type" value="Genomic_DNA"/>
</dbReference>
<dbReference type="PANTHER" id="PTHR30572:SF4">
    <property type="entry name" value="ABC TRANSPORTER PERMEASE YTRF"/>
    <property type="match status" value="1"/>
</dbReference>
<evidence type="ECO:0000256" key="1">
    <source>
        <dbReference type="ARBA" id="ARBA00004651"/>
    </source>
</evidence>
<accession>A0A317DKA2</accession>
<feature type="transmembrane region" description="Helical" evidence="8">
    <location>
        <begin position="293"/>
        <end position="320"/>
    </location>
</feature>
<protein>
    <recommendedName>
        <fullName evidence="9">ABC3 transporter permease C-terminal domain-containing protein</fullName>
    </recommendedName>
</protein>
<evidence type="ECO:0000256" key="6">
    <source>
        <dbReference type="ARBA" id="ARBA00038076"/>
    </source>
</evidence>
<feature type="transmembrane region" description="Helical" evidence="8">
    <location>
        <begin position="788"/>
        <end position="810"/>
    </location>
</feature>
<dbReference type="AlphaFoldDB" id="A0A317DKA2"/>
<feature type="transmembrane region" description="Helical" evidence="8">
    <location>
        <begin position="45"/>
        <end position="66"/>
    </location>
</feature>
<dbReference type="InterPro" id="IPR050250">
    <property type="entry name" value="Macrolide_Exporter_MacB"/>
</dbReference>
<evidence type="ECO:0000256" key="7">
    <source>
        <dbReference type="SAM" id="MobiDB-lite"/>
    </source>
</evidence>